<dbReference type="AlphaFoldDB" id="A0A821KP46"/>
<evidence type="ECO:0000313" key="3">
    <source>
        <dbReference type="EMBL" id="CAF3369220.1"/>
    </source>
</evidence>
<dbReference type="Proteomes" id="UP000663848">
    <property type="component" value="Unassembled WGS sequence"/>
</dbReference>
<feature type="compositionally biased region" description="Polar residues" evidence="1">
    <location>
        <begin position="32"/>
        <end position="41"/>
    </location>
</feature>
<evidence type="ECO:0000313" key="5">
    <source>
        <dbReference type="Proteomes" id="UP000663848"/>
    </source>
</evidence>
<feature type="compositionally biased region" description="Polar residues" evidence="1">
    <location>
        <begin position="12"/>
        <end position="21"/>
    </location>
</feature>
<feature type="region of interest" description="Disordered" evidence="1">
    <location>
        <begin position="12"/>
        <end position="45"/>
    </location>
</feature>
<evidence type="ECO:0000256" key="1">
    <source>
        <dbReference type="SAM" id="MobiDB-lite"/>
    </source>
</evidence>
<dbReference type="Gene3D" id="2.60.120.260">
    <property type="entry name" value="Galactose-binding domain-like"/>
    <property type="match status" value="1"/>
</dbReference>
<keyword evidence="2" id="KW-1133">Transmembrane helix</keyword>
<accession>A0A821KP46</accession>
<keyword evidence="2" id="KW-0812">Transmembrane</keyword>
<sequence length="315" mass="33269">MIGENSIHPQISVWKNSQHNSSETKDAFSGPKANTASSTRSFHAKNDQGIGSRLLRNAMQCSRNIPGFLGGLLPGMLLGGVAFAVVLTLYLTSNQGTTEVTASTSNASVTMTMTMTATATATATATTTTTTTISTATTTSVTTTSTSTTTSLGCSSAGLGKITSRPSDNTSPWTGYSFNYTVTFPATFIQFSIQTGSLRWYYLDDVSVVDMTVASGELLNNPSFENSTTGLTGWTVLCNSTCTTGNNTGARVATGASCYLSTGNCYSDNCFGSGQINFLRQYLTFKVGHTYSISYYLTGVGGIANPNQQFYLDIM</sequence>
<proteinExistence type="predicted"/>
<protein>
    <submittedName>
        <fullName evidence="4">Uncharacterized protein</fullName>
    </submittedName>
</protein>
<comment type="caution">
    <text evidence="4">The sequence shown here is derived from an EMBL/GenBank/DDBJ whole genome shotgun (WGS) entry which is preliminary data.</text>
</comment>
<evidence type="ECO:0000256" key="2">
    <source>
        <dbReference type="SAM" id="Phobius"/>
    </source>
</evidence>
<feature type="transmembrane region" description="Helical" evidence="2">
    <location>
        <begin position="65"/>
        <end position="91"/>
    </location>
</feature>
<gene>
    <name evidence="3" type="ORF">GRG538_LOCUS7156</name>
    <name evidence="4" type="ORF">QYT958_LOCUS20181</name>
</gene>
<reference evidence="4" key="1">
    <citation type="submission" date="2021-02" db="EMBL/GenBank/DDBJ databases">
        <authorList>
            <person name="Nowell W R."/>
        </authorList>
    </citation>
    <scope>NUCLEOTIDE SEQUENCE</scope>
</reference>
<dbReference type="EMBL" id="CAJNYT010000754">
    <property type="protein sequence ID" value="CAF3369220.1"/>
    <property type="molecule type" value="Genomic_DNA"/>
</dbReference>
<name>A0A821KP46_9BILA</name>
<dbReference type="EMBL" id="CAJOBR010003468">
    <property type="protein sequence ID" value="CAF4739199.1"/>
    <property type="molecule type" value="Genomic_DNA"/>
</dbReference>
<dbReference type="Proteomes" id="UP000663872">
    <property type="component" value="Unassembled WGS sequence"/>
</dbReference>
<keyword evidence="2" id="KW-0472">Membrane</keyword>
<evidence type="ECO:0000313" key="4">
    <source>
        <dbReference type="EMBL" id="CAF4739199.1"/>
    </source>
</evidence>
<organism evidence="4 5">
    <name type="scientific">Rotaria socialis</name>
    <dbReference type="NCBI Taxonomy" id="392032"/>
    <lineage>
        <taxon>Eukaryota</taxon>
        <taxon>Metazoa</taxon>
        <taxon>Spiralia</taxon>
        <taxon>Gnathifera</taxon>
        <taxon>Rotifera</taxon>
        <taxon>Eurotatoria</taxon>
        <taxon>Bdelloidea</taxon>
        <taxon>Philodinida</taxon>
        <taxon>Philodinidae</taxon>
        <taxon>Rotaria</taxon>
    </lineage>
</organism>